<evidence type="ECO:0000313" key="2">
    <source>
        <dbReference type="Proteomes" id="UP000184028"/>
    </source>
</evidence>
<organism evidence="1 2">
    <name type="scientific">Flavobacterium chilense</name>
    <dbReference type="NCBI Taxonomy" id="946677"/>
    <lineage>
        <taxon>Bacteria</taxon>
        <taxon>Pseudomonadati</taxon>
        <taxon>Bacteroidota</taxon>
        <taxon>Flavobacteriia</taxon>
        <taxon>Flavobacteriales</taxon>
        <taxon>Flavobacteriaceae</taxon>
        <taxon>Flavobacterium</taxon>
    </lineage>
</organism>
<reference evidence="2" key="1">
    <citation type="submission" date="2016-11" db="EMBL/GenBank/DDBJ databases">
        <authorList>
            <person name="Varghese N."/>
            <person name="Submissions S."/>
        </authorList>
    </citation>
    <scope>NUCLEOTIDE SEQUENCE [LARGE SCALE GENOMIC DNA]</scope>
    <source>
        <strain evidence="2">DSM 24724</strain>
    </source>
</reference>
<evidence type="ECO:0000313" key="1">
    <source>
        <dbReference type="EMBL" id="SHM89096.1"/>
    </source>
</evidence>
<protein>
    <submittedName>
        <fullName evidence="1">Uncharacterized protein</fullName>
    </submittedName>
</protein>
<keyword evidence="2" id="KW-1185">Reference proteome</keyword>
<name>A0A1M7ME57_9FLAO</name>
<dbReference type="Proteomes" id="UP000184028">
    <property type="component" value="Unassembled WGS sequence"/>
</dbReference>
<dbReference type="AlphaFoldDB" id="A0A1M7ME57"/>
<sequence>MLMLYKSITLILFLISINCNSQEIIKTFHQDSITNEKITDLKIKYGTNKILLGDYENQTLIALSCFPELKDIKIKFRLKNRTTPLATRPSLFSMFRSAKNRTYIITISKQSNAKLDTITLKNLNYNSQIGVIGHELSHVSDYGNKGFGKMWNVLAIEIFSKKKVDAFEYNTDLICINHGLGYQLLDWSTNVRENLKRVNWLGAVNLTEDEKSERYMNPTTIINIITNHPLYKENKEQSQNCQEKE</sequence>
<gene>
    <name evidence="1" type="ORF">SAMN05444484_11252</name>
</gene>
<proteinExistence type="predicted"/>
<dbReference type="EMBL" id="FRBT01000012">
    <property type="protein sequence ID" value="SHM89096.1"/>
    <property type="molecule type" value="Genomic_DNA"/>
</dbReference>
<dbReference type="STRING" id="946677.SAMN05444484_11252"/>
<accession>A0A1M7ME57</accession>